<dbReference type="Proteomes" id="UP000033187">
    <property type="component" value="Chromosome 1"/>
</dbReference>
<proteinExistence type="predicted"/>
<protein>
    <submittedName>
        <fullName evidence="1">Uncharacterized protein</fullName>
    </submittedName>
</protein>
<dbReference type="KEGG" id="fil:BN1229_v1_3441"/>
<dbReference type="AlphaFoldDB" id="A0A0D6JGC2"/>
<dbReference type="EMBL" id="LN829119">
    <property type="protein sequence ID" value="CPR20159.1"/>
    <property type="molecule type" value="Genomic_DNA"/>
</dbReference>
<gene>
    <name evidence="1" type="ORF">YBN1229_v1_2482</name>
</gene>
<organism evidence="1 2">
    <name type="scientific">Candidatus Filomicrobium marinum</name>
    <dbReference type="NCBI Taxonomy" id="1608628"/>
    <lineage>
        <taxon>Bacteria</taxon>
        <taxon>Pseudomonadati</taxon>
        <taxon>Pseudomonadota</taxon>
        <taxon>Alphaproteobacteria</taxon>
        <taxon>Hyphomicrobiales</taxon>
        <taxon>Hyphomicrobiaceae</taxon>
        <taxon>Filomicrobium</taxon>
    </lineage>
</organism>
<reference evidence="2" key="1">
    <citation type="submission" date="2015-02" db="EMBL/GenBank/DDBJ databases">
        <authorList>
            <person name="Chooi Y.-H."/>
        </authorList>
    </citation>
    <scope>NUCLEOTIDE SEQUENCE [LARGE SCALE GENOMIC DNA]</scope>
    <source>
        <strain evidence="2">strain Y</strain>
    </source>
</reference>
<accession>A0A0D6JGC2</accession>
<evidence type="ECO:0000313" key="1">
    <source>
        <dbReference type="EMBL" id="CPR20159.1"/>
    </source>
</evidence>
<evidence type="ECO:0000313" key="2">
    <source>
        <dbReference type="Proteomes" id="UP000033187"/>
    </source>
</evidence>
<sequence>MADFAGGGRTARQQSLKLSPARTPLVLKRRERLLYVVQCLHVRMRRLIFMHNVGHPDNDGLREDASLVATERQSVLKRYHSYAPLLVAKFVGVIQPAGEAA</sequence>
<name>A0A0D6JGC2_9HYPH</name>
<dbReference type="KEGG" id="fiy:BN1229_v1_2482"/>
<keyword evidence="2" id="KW-1185">Reference proteome</keyword>